<dbReference type="InterPro" id="IPR019927">
    <property type="entry name" value="Ribosomal_uL3_bac/org-type"/>
</dbReference>
<dbReference type="InterPro" id="IPR019926">
    <property type="entry name" value="Ribosomal_uL3_CS"/>
</dbReference>
<keyword evidence="3" id="KW-0809">Transit peptide</keyword>
<evidence type="ECO:0000313" key="10">
    <source>
        <dbReference type="EMBL" id="KIZ03722.1"/>
    </source>
</evidence>
<dbReference type="OrthoDB" id="274683at2759"/>
<proteinExistence type="inferred from homology"/>
<dbReference type="KEGG" id="mng:MNEG_4240"/>
<keyword evidence="5" id="KW-0496">Mitochondrion</keyword>
<organism evidence="10 11">
    <name type="scientific">Monoraphidium neglectum</name>
    <dbReference type="NCBI Taxonomy" id="145388"/>
    <lineage>
        <taxon>Eukaryota</taxon>
        <taxon>Viridiplantae</taxon>
        <taxon>Chlorophyta</taxon>
        <taxon>core chlorophytes</taxon>
        <taxon>Chlorophyceae</taxon>
        <taxon>CS clade</taxon>
        <taxon>Sphaeropleales</taxon>
        <taxon>Selenastraceae</taxon>
        <taxon>Monoraphidium</taxon>
    </lineage>
</organism>
<name>A0A0D2MTF1_9CHLO</name>
<keyword evidence="4 8" id="KW-0689">Ribosomal protein</keyword>
<evidence type="ECO:0000256" key="5">
    <source>
        <dbReference type="ARBA" id="ARBA00023128"/>
    </source>
</evidence>
<evidence type="ECO:0000256" key="7">
    <source>
        <dbReference type="ARBA" id="ARBA00035209"/>
    </source>
</evidence>
<dbReference type="PROSITE" id="PS00474">
    <property type="entry name" value="RIBOSOMAL_L3"/>
    <property type="match status" value="1"/>
</dbReference>
<dbReference type="PANTHER" id="PTHR11229:SF8">
    <property type="entry name" value="LARGE RIBOSOMAL SUBUNIT PROTEIN UL3M"/>
    <property type="match status" value="1"/>
</dbReference>
<gene>
    <name evidence="10" type="ORF">MNEG_4240</name>
</gene>
<comment type="similarity">
    <text evidence="2 8">Belongs to the universal ribosomal protein uL3 family.</text>
</comment>
<dbReference type="FunFam" id="2.40.30.10:FF:000004">
    <property type="entry name" value="50S ribosomal protein L3"/>
    <property type="match status" value="1"/>
</dbReference>
<dbReference type="GeneID" id="25737118"/>
<accession>A0A0D2MTF1</accession>
<dbReference type="PANTHER" id="PTHR11229">
    <property type="entry name" value="50S RIBOSOMAL PROTEIN L3"/>
    <property type="match status" value="1"/>
</dbReference>
<protein>
    <recommendedName>
        <fullName evidence="7">Large ribosomal subunit protein uL3m</fullName>
    </recommendedName>
</protein>
<dbReference type="Gene3D" id="2.40.30.10">
    <property type="entry name" value="Translation factors"/>
    <property type="match status" value="2"/>
</dbReference>
<comment type="subcellular location">
    <subcellularLocation>
        <location evidence="1">Mitochondrion</location>
    </subcellularLocation>
</comment>
<evidence type="ECO:0000256" key="2">
    <source>
        <dbReference type="ARBA" id="ARBA00006540"/>
    </source>
</evidence>
<dbReference type="Proteomes" id="UP000054498">
    <property type="component" value="Unassembled WGS sequence"/>
</dbReference>
<dbReference type="GO" id="GO:0003735">
    <property type="term" value="F:structural constituent of ribosome"/>
    <property type="evidence" value="ECO:0007669"/>
    <property type="project" value="InterPro"/>
</dbReference>
<dbReference type="InterPro" id="IPR009000">
    <property type="entry name" value="Transl_B-barrel_sf"/>
</dbReference>
<evidence type="ECO:0000256" key="1">
    <source>
        <dbReference type="ARBA" id="ARBA00004173"/>
    </source>
</evidence>
<evidence type="ECO:0000256" key="9">
    <source>
        <dbReference type="SAM" id="MobiDB-lite"/>
    </source>
</evidence>
<dbReference type="AlphaFoldDB" id="A0A0D2MTF1"/>
<evidence type="ECO:0000313" key="11">
    <source>
        <dbReference type="Proteomes" id="UP000054498"/>
    </source>
</evidence>
<evidence type="ECO:0000256" key="6">
    <source>
        <dbReference type="ARBA" id="ARBA00023274"/>
    </source>
</evidence>
<dbReference type="SUPFAM" id="SSF50447">
    <property type="entry name" value="Translation proteins"/>
    <property type="match status" value="1"/>
</dbReference>
<evidence type="ECO:0000256" key="4">
    <source>
        <dbReference type="ARBA" id="ARBA00022980"/>
    </source>
</evidence>
<keyword evidence="6 8" id="KW-0687">Ribonucleoprotein</keyword>
<feature type="region of interest" description="Disordered" evidence="9">
    <location>
        <begin position="243"/>
        <end position="277"/>
    </location>
</feature>
<dbReference type="Pfam" id="PF00297">
    <property type="entry name" value="Ribosomal_L3"/>
    <property type="match status" value="1"/>
</dbReference>
<evidence type="ECO:0000256" key="3">
    <source>
        <dbReference type="ARBA" id="ARBA00022946"/>
    </source>
</evidence>
<reference evidence="10 11" key="1">
    <citation type="journal article" date="2013" name="BMC Genomics">
        <title>Reconstruction of the lipid metabolism for the microalga Monoraphidium neglectum from its genome sequence reveals characteristics suitable for biofuel production.</title>
        <authorList>
            <person name="Bogen C."/>
            <person name="Al-Dilaimi A."/>
            <person name="Albersmeier A."/>
            <person name="Wichmann J."/>
            <person name="Grundmann M."/>
            <person name="Rupp O."/>
            <person name="Lauersen K.J."/>
            <person name="Blifernez-Klassen O."/>
            <person name="Kalinowski J."/>
            <person name="Goesmann A."/>
            <person name="Mussgnug J.H."/>
            <person name="Kruse O."/>
        </authorList>
    </citation>
    <scope>NUCLEOTIDE SEQUENCE [LARGE SCALE GENOMIC DNA]</scope>
    <source>
        <strain evidence="10 11">SAG 48.87</strain>
    </source>
</reference>
<dbReference type="STRING" id="145388.A0A0D2MTF1"/>
<sequence>MAPTATAGSSASALWPAQQQQLQQQSLLVHGAARQRLLGNMTQQQQQQQQWGQRAPHTSYQQQQQWRAYRGAAKRVRHSLPDELSAALAVAKAARPPRAEPPQLAPRELQFSSRRAGAIAIKAGMTQEWDEYGARVPLTVLWIDDCKVMRHKTADADGVTSLVLACGAKKEKQLHPRQMAEFKAAGIPLARKLWECPVSEDAVLPAGTPITAAHFAAGQYLDVTGTTKGKGFAGVMKRWGFKGQGASHGNTKSHRRPGAIGGGRADPGKVWKGKKMPGHMGAETKVVRNVWLYKVDPQRNLLYVRGQVPGPAGGFLFIRDAFRWHWAQRAAAGLPFPTALPVPGGEGAMGGASGVVVAKRDGPDPYERFRSDVGEYAEGADWKTE</sequence>
<dbReference type="RefSeq" id="XP_013902741.1">
    <property type="nucleotide sequence ID" value="XM_014047287.1"/>
</dbReference>
<dbReference type="GO" id="GO:0006412">
    <property type="term" value="P:translation"/>
    <property type="evidence" value="ECO:0007669"/>
    <property type="project" value="InterPro"/>
</dbReference>
<dbReference type="EMBL" id="KK100796">
    <property type="protein sequence ID" value="KIZ03722.1"/>
    <property type="molecule type" value="Genomic_DNA"/>
</dbReference>
<dbReference type="InterPro" id="IPR000597">
    <property type="entry name" value="Ribosomal_uL3"/>
</dbReference>
<dbReference type="NCBIfam" id="TIGR03625">
    <property type="entry name" value="L3_bact"/>
    <property type="match status" value="1"/>
</dbReference>
<dbReference type="GO" id="GO:0005762">
    <property type="term" value="C:mitochondrial large ribosomal subunit"/>
    <property type="evidence" value="ECO:0007669"/>
    <property type="project" value="TreeGrafter"/>
</dbReference>
<evidence type="ECO:0000256" key="8">
    <source>
        <dbReference type="RuleBase" id="RU003905"/>
    </source>
</evidence>
<keyword evidence="11" id="KW-1185">Reference proteome</keyword>